<dbReference type="InterPro" id="IPR022450">
    <property type="entry name" value="TsaD"/>
</dbReference>
<dbReference type="Proteomes" id="UP000054010">
    <property type="component" value="Unassembled WGS sequence"/>
</dbReference>
<dbReference type="OrthoDB" id="9806197at2"/>
<keyword evidence="2 7" id="KW-0819">tRNA processing</keyword>
<evidence type="ECO:0000256" key="7">
    <source>
        <dbReference type="HAMAP-Rule" id="MF_01445"/>
    </source>
</evidence>
<feature type="binding site" evidence="7">
    <location>
        <position position="118"/>
    </location>
    <ligand>
        <name>Fe cation</name>
        <dbReference type="ChEBI" id="CHEBI:24875"/>
    </ligand>
</feature>
<proteinExistence type="inferred from homology"/>
<evidence type="ECO:0000256" key="1">
    <source>
        <dbReference type="ARBA" id="ARBA00022679"/>
    </source>
</evidence>
<feature type="binding site" evidence="7">
    <location>
        <begin position="143"/>
        <end position="147"/>
    </location>
    <ligand>
        <name>substrate</name>
    </ligand>
</feature>
<dbReference type="InterPro" id="IPR017861">
    <property type="entry name" value="KAE1/TsaD"/>
</dbReference>
<keyword evidence="5 7" id="KW-0012">Acyltransferase</keyword>
<feature type="binding site" evidence="7">
    <location>
        <position position="176"/>
    </location>
    <ligand>
        <name>substrate</name>
    </ligand>
</feature>
<comment type="caution">
    <text evidence="7">Lacks conserved residue(s) required for the propagation of feature annotation.</text>
</comment>
<comment type="function">
    <text evidence="7">Required for the formation of a threonylcarbamoyl group on adenosine at position 37 (t(6)A37) in tRNAs that read codons beginning with adenine. Is involved in the transfer of the threonylcarbamoyl moiety of threonylcarbamoyl-AMP (TC-AMP) to the N6 group of A37, together with TsaE and TsaB. TsaD likely plays a direct catalytic role in this reaction.</text>
</comment>
<dbReference type="InterPro" id="IPR043129">
    <property type="entry name" value="ATPase_NBD"/>
</dbReference>
<keyword evidence="1 7" id="KW-0808">Transferase</keyword>
<dbReference type="FunFam" id="3.30.420.40:FF:000012">
    <property type="entry name" value="tRNA N6-adenosine threonylcarbamoyltransferase"/>
    <property type="match status" value="1"/>
</dbReference>
<dbReference type="GO" id="GO:0005506">
    <property type="term" value="F:iron ion binding"/>
    <property type="evidence" value="ECO:0007669"/>
    <property type="project" value="UniProtKB-UniRule"/>
</dbReference>
<evidence type="ECO:0000313" key="10">
    <source>
        <dbReference type="EMBL" id="EFO81481.1"/>
    </source>
</evidence>
<dbReference type="GO" id="GO:0002949">
    <property type="term" value="P:tRNA threonylcarbamoyladenosine modification"/>
    <property type="evidence" value="ECO:0007669"/>
    <property type="project" value="UniProtKB-UniRule"/>
</dbReference>
<dbReference type="Pfam" id="PF00814">
    <property type="entry name" value="TsaD"/>
    <property type="match status" value="1"/>
</dbReference>
<protein>
    <recommendedName>
        <fullName evidence="7">tRNA N6-adenosine threonylcarbamoyltransferase</fullName>
        <ecNumber evidence="7">2.3.1.234</ecNumber>
    </recommendedName>
    <alternativeName>
        <fullName evidence="7">N6-L-threonylcarbamoyladenine synthase</fullName>
        <shortName evidence="7">t(6)A synthase</shortName>
    </alternativeName>
    <alternativeName>
        <fullName evidence="7">t(6)A37 threonylcarbamoyladenosine biosynthesis protein TsaD</fullName>
    </alternativeName>
    <alternativeName>
        <fullName evidence="7">tRNA threonylcarbamoyladenosine biosynthesis protein TsaD</fullName>
    </alternativeName>
</protein>
<evidence type="ECO:0000256" key="4">
    <source>
        <dbReference type="ARBA" id="ARBA00023004"/>
    </source>
</evidence>
<dbReference type="AlphaFoldDB" id="E1IBC4"/>
<keyword evidence="7" id="KW-0963">Cytoplasm</keyword>
<dbReference type="GO" id="GO:0008233">
    <property type="term" value="F:peptidase activity"/>
    <property type="evidence" value="ECO:0007669"/>
    <property type="project" value="UniProtKB-KW"/>
</dbReference>
<keyword evidence="3 7" id="KW-0479">Metal-binding</keyword>
<gene>
    <name evidence="7" type="primary">tsaD</name>
    <name evidence="10" type="ORF">OSCT_0625</name>
</gene>
<dbReference type="PRINTS" id="PR00789">
    <property type="entry name" value="OSIALOPTASE"/>
</dbReference>
<dbReference type="Gene3D" id="3.30.420.40">
    <property type="match status" value="2"/>
</dbReference>
<comment type="caution">
    <text evidence="10">The sequence shown here is derived from an EMBL/GenBank/DDBJ whole genome shotgun (WGS) entry which is preliminary data.</text>
</comment>
<dbReference type="NCBIfam" id="TIGR03723">
    <property type="entry name" value="T6A_TsaD_YgjD"/>
    <property type="match status" value="1"/>
</dbReference>
<evidence type="ECO:0000256" key="8">
    <source>
        <dbReference type="SAM" id="MobiDB-lite"/>
    </source>
</evidence>
<comment type="similarity">
    <text evidence="7">Belongs to the KAE1 / TsaD family.</text>
</comment>
<dbReference type="HAMAP" id="MF_01445">
    <property type="entry name" value="TsaD"/>
    <property type="match status" value="1"/>
</dbReference>
<dbReference type="STRING" id="765420.OSCT_0625"/>
<dbReference type="InterPro" id="IPR000905">
    <property type="entry name" value="Gcp-like_dom"/>
</dbReference>
<feature type="binding site" evidence="7">
    <location>
        <position position="189"/>
    </location>
    <ligand>
        <name>substrate</name>
    </ligand>
</feature>
<dbReference type="GO" id="GO:0061711">
    <property type="term" value="F:tRNA N(6)-L-threonylcarbamoyladenine synthase activity"/>
    <property type="evidence" value="ECO:0007669"/>
    <property type="project" value="UniProtKB-EC"/>
</dbReference>
<dbReference type="CDD" id="cd24133">
    <property type="entry name" value="ASKHA_NBD_TsaD_bac"/>
    <property type="match status" value="1"/>
</dbReference>
<feature type="binding site" evidence="7">
    <location>
        <position position="122"/>
    </location>
    <ligand>
        <name>Fe cation</name>
        <dbReference type="ChEBI" id="CHEBI:24875"/>
    </ligand>
</feature>
<evidence type="ECO:0000256" key="6">
    <source>
        <dbReference type="ARBA" id="ARBA00048117"/>
    </source>
</evidence>
<feature type="domain" description="Gcp-like" evidence="9">
    <location>
        <begin position="30"/>
        <end position="345"/>
    </location>
</feature>
<dbReference type="PANTHER" id="PTHR11735:SF6">
    <property type="entry name" value="TRNA N6-ADENOSINE THREONYLCARBAMOYLTRANSFERASE, MITOCHONDRIAL"/>
    <property type="match status" value="1"/>
</dbReference>
<keyword evidence="11" id="KW-1185">Reference proteome</keyword>
<evidence type="ECO:0000256" key="2">
    <source>
        <dbReference type="ARBA" id="ARBA00022694"/>
    </source>
</evidence>
<dbReference type="GO" id="GO:0005737">
    <property type="term" value="C:cytoplasm"/>
    <property type="evidence" value="ECO:0007669"/>
    <property type="project" value="UniProtKB-SubCell"/>
</dbReference>
<feature type="binding site" evidence="7">
    <location>
        <position position="339"/>
    </location>
    <ligand>
        <name>Fe cation</name>
        <dbReference type="ChEBI" id="CHEBI:24875"/>
    </ligand>
</feature>
<evidence type="ECO:0000259" key="9">
    <source>
        <dbReference type="Pfam" id="PF00814"/>
    </source>
</evidence>
<comment type="catalytic activity">
    <reaction evidence="6 7">
        <text>L-threonylcarbamoyladenylate + adenosine(37) in tRNA = N(6)-L-threonylcarbamoyladenosine(37) in tRNA + AMP + H(+)</text>
        <dbReference type="Rhea" id="RHEA:37059"/>
        <dbReference type="Rhea" id="RHEA-COMP:10162"/>
        <dbReference type="Rhea" id="RHEA-COMP:10163"/>
        <dbReference type="ChEBI" id="CHEBI:15378"/>
        <dbReference type="ChEBI" id="CHEBI:73682"/>
        <dbReference type="ChEBI" id="CHEBI:74411"/>
        <dbReference type="ChEBI" id="CHEBI:74418"/>
        <dbReference type="ChEBI" id="CHEBI:456215"/>
        <dbReference type="EC" id="2.3.1.234"/>
    </reaction>
</comment>
<comment type="cofactor">
    <cofactor evidence="7">
        <name>Fe(2+)</name>
        <dbReference type="ChEBI" id="CHEBI:29033"/>
    </cofactor>
    <text evidence="7">Binds 1 Fe(2+) ion per subunit.</text>
</comment>
<dbReference type="GO" id="GO:0006508">
    <property type="term" value="P:proteolysis"/>
    <property type="evidence" value="ECO:0007669"/>
    <property type="project" value="UniProtKB-KW"/>
</dbReference>
<dbReference type="NCBIfam" id="TIGR00329">
    <property type="entry name" value="gcp_kae1"/>
    <property type="match status" value="1"/>
</dbReference>
<name>E1IBC4_9CHLR</name>
<dbReference type="HOGENOM" id="CLU_023208_0_2_0"/>
<evidence type="ECO:0000313" key="11">
    <source>
        <dbReference type="Proteomes" id="UP000054010"/>
    </source>
</evidence>
<feature type="binding site" evidence="7">
    <location>
        <position position="314"/>
    </location>
    <ligand>
        <name>substrate</name>
    </ligand>
</feature>
<evidence type="ECO:0000256" key="5">
    <source>
        <dbReference type="ARBA" id="ARBA00023315"/>
    </source>
</evidence>
<dbReference type="EMBL" id="ADVR01000011">
    <property type="protein sequence ID" value="EFO81481.1"/>
    <property type="molecule type" value="Genomic_DNA"/>
</dbReference>
<comment type="subcellular location">
    <subcellularLocation>
        <location evidence="7">Cytoplasm</location>
    </subcellularLocation>
</comment>
<feature type="region of interest" description="Disordered" evidence="8">
    <location>
        <begin position="236"/>
        <end position="262"/>
    </location>
</feature>
<dbReference type="SUPFAM" id="SSF53067">
    <property type="entry name" value="Actin-like ATPase domain"/>
    <property type="match status" value="1"/>
</dbReference>
<sequence>MRDLPNTYTILALETSCDETAAAVVRGGREVIANIVASQMDMHSRYGGIVPEVASRQHILSLTPVVEAALAALPGGWSAVDAVAATHGPGLSGALLTGLNAAKALAWQRGLPFIGVNHLEAHIYASWLDPRSAPPTFPVIALVVSGGHTLLALLRDHGDYTILGQTRDDAVGEAFDKVARILGLGYPGGPAIQHAAEKAQAGGMVLPRAWLRESFDFSFSGLKTAVLHKVQEHQEREARLPAKPAGKHKGRTVPPATPPEPPKVAPAPLDPRWVAQVAYAFQESVVDVLSTKAVEAARQHGASAIILAGGVAANTRLRSELSRRAEVPIFVPPIALCTDNAAMVAAAAFYRFAAGMQSGWELDVTPNLRLGM</sequence>
<dbReference type="EC" id="2.3.1.234" evidence="7"/>
<dbReference type="eggNOG" id="COG0533">
    <property type="taxonomic scope" value="Bacteria"/>
</dbReference>
<keyword evidence="4 7" id="KW-0408">Iron</keyword>
<organism evidence="10 11">
    <name type="scientific">Oscillochloris trichoides DG-6</name>
    <dbReference type="NCBI Taxonomy" id="765420"/>
    <lineage>
        <taxon>Bacteria</taxon>
        <taxon>Bacillati</taxon>
        <taxon>Chloroflexota</taxon>
        <taxon>Chloroflexia</taxon>
        <taxon>Chloroflexales</taxon>
        <taxon>Chloroflexineae</taxon>
        <taxon>Oscillochloridaceae</taxon>
        <taxon>Oscillochloris</taxon>
    </lineage>
</organism>
<dbReference type="PANTHER" id="PTHR11735">
    <property type="entry name" value="TRNA N6-ADENOSINE THREONYLCARBAMOYLTRANSFERASE"/>
    <property type="match status" value="1"/>
</dbReference>
<accession>E1IBC4</accession>
<evidence type="ECO:0000256" key="3">
    <source>
        <dbReference type="ARBA" id="ARBA00022723"/>
    </source>
</evidence>
<reference evidence="10 11" key="1">
    <citation type="journal article" date="2011" name="J. Bacteriol.">
        <title>Draft genome sequence of the anoxygenic filamentous phototrophic bacterium Oscillochloris trichoides subsp. DG-6.</title>
        <authorList>
            <person name="Kuznetsov B.B."/>
            <person name="Ivanovsky R.N."/>
            <person name="Keppen O.I."/>
            <person name="Sukhacheva M.V."/>
            <person name="Bumazhkin B.K."/>
            <person name="Patutina E.O."/>
            <person name="Beletsky A.V."/>
            <person name="Mardanov A.V."/>
            <person name="Baslerov R.V."/>
            <person name="Panteleeva A.N."/>
            <person name="Kolganova T.V."/>
            <person name="Ravin N.V."/>
            <person name="Skryabin K.G."/>
        </authorList>
    </citation>
    <scope>NUCLEOTIDE SEQUENCE [LARGE SCALE GENOMIC DNA]</scope>
    <source>
        <strain evidence="10 11">DG-6</strain>
    </source>
</reference>